<dbReference type="HOGENOM" id="CLU_1684491_0_0_0"/>
<dbReference type="InterPro" id="IPR018490">
    <property type="entry name" value="cNMP-bd_dom_sf"/>
</dbReference>
<name>Q0EYN2_9PROT</name>
<evidence type="ECO:0000259" key="1">
    <source>
        <dbReference type="PROSITE" id="PS50042"/>
    </source>
</evidence>
<dbReference type="OrthoDB" id="3182344at2"/>
<dbReference type="STRING" id="314344.AL013_08080"/>
<dbReference type="SUPFAM" id="SSF51206">
    <property type="entry name" value="cAMP-binding domain-like"/>
    <property type="match status" value="1"/>
</dbReference>
<dbReference type="InterPro" id="IPR000595">
    <property type="entry name" value="cNMP-bd_dom"/>
</dbReference>
<accession>Q0EYN2</accession>
<feature type="domain" description="Cyclic nucleotide-binding" evidence="1">
    <location>
        <begin position="13"/>
        <end position="115"/>
    </location>
</feature>
<protein>
    <submittedName>
        <fullName evidence="2">Possible mechanosensitive ion channel</fullName>
    </submittedName>
</protein>
<dbReference type="PROSITE" id="PS50042">
    <property type="entry name" value="CNMP_BINDING_3"/>
    <property type="match status" value="1"/>
</dbReference>
<dbReference type="InParanoid" id="Q0EYN2"/>
<dbReference type="PROSITE" id="PS00888">
    <property type="entry name" value="CNMP_BINDING_1"/>
    <property type="match status" value="1"/>
</dbReference>
<dbReference type="InterPro" id="IPR018488">
    <property type="entry name" value="cNMP-bd_CS"/>
</dbReference>
<dbReference type="eggNOG" id="COG0664">
    <property type="taxonomic scope" value="Bacteria"/>
</dbReference>
<gene>
    <name evidence="2" type="ORF">SPV1_00110</name>
</gene>
<dbReference type="PANTHER" id="PTHR24567:SF74">
    <property type="entry name" value="HTH-TYPE TRANSCRIPTIONAL REGULATOR ARCR"/>
    <property type="match status" value="1"/>
</dbReference>
<dbReference type="AlphaFoldDB" id="Q0EYN2"/>
<proteinExistence type="predicted"/>
<dbReference type="Pfam" id="PF00027">
    <property type="entry name" value="cNMP_binding"/>
    <property type="match status" value="1"/>
</dbReference>
<evidence type="ECO:0000313" key="3">
    <source>
        <dbReference type="Proteomes" id="UP000005297"/>
    </source>
</evidence>
<dbReference type="InterPro" id="IPR050397">
    <property type="entry name" value="Env_Response_Regulators"/>
</dbReference>
<dbReference type="PANTHER" id="PTHR24567">
    <property type="entry name" value="CRP FAMILY TRANSCRIPTIONAL REGULATORY PROTEIN"/>
    <property type="match status" value="1"/>
</dbReference>
<dbReference type="GO" id="GO:0003700">
    <property type="term" value="F:DNA-binding transcription factor activity"/>
    <property type="evidence" value="ECO:0007669"/>
    <property type="project" value="TreeGrafter"/>
</dbReference>
<dbReference type="RefSeq" id="WP_009851790.1">
    <property type="nucleotide sequence ID" value="NZ_DS022296.1"/>
</dbReference>
<organism evidence="2 3">
    <name type="scientific">Mariprofundus ferrooxydans PV-1</name>
    <dbReference type="NCBI Taxonomy" id="314345"/>
    <lineage>
        <taxon>Bacteria</taxon>
        <taxon>Pseudomonadati</taxon>
        <taxon>Pseudomonadota</taxon>
        <taxon>Candidatius Mariprofundia</taxon>
        <taxon>Mariprofundales</taxon>
        <taxon>Mariprofundaceae</taxon>
        <taxon>Mariprofundus</taxon>
    </lineage>
</organism>
<dbReference type="EMBL" id="AATS01000009">
    <property type="protein sequence ID" value="EAU54335.1"/>
    <property type="molecule type" value="Genomic_DNA"/>
</dbReference>
<dbReference type="Gene3D" id="2.60.120.10">
    <property type="entry name" value="Jelly Rolls"/>
    <property type="match status" value="1"/>
</dbReference>
<dbReference type="GO" id="GO:0005829">
    <property type="term" value="C:cytosol"/>
    <property type="evidence" value="ECO:0007669"/>
    <property type="project" value="TreeGrafter"/>
</dbReference>
<reference evidence="2 3" key="1">
    <citation type="submission" date="2006-09" db="EMBL/GenBank/DDBJ databases">
        <authorList>
            <person name="Emerson D."/>
            <person name="Ferriera S."/>
            <person name="Johnson J."/>
            <person name="Kravitz S."/>
            <person name="Halpern A."/>
            <person name="Remington K."/>
            <person name="Beeson K."/>
            <person name="Tran B."/>
            <person name="Rogers Y.-H."/>
            <person name="Friedman R."/>
            <person name="Venter J.C."/>
        </authorList>
    </citation>
    <scope>NUCLEOTIDE SEQUENCE [LARGE SCALE GENOMIC DNA]</scope>
    <source>
        <strain evidence="2 3">PV-1</strain>
    </source>
</reference>
<sequence length="156" mass="17220">MDIEVAWIENNIIKTKLSDEQHQQLEGVVRAVAIKKGDTIVKEGEKGGILYLVRSGCVDIFQDLDGQVQRLAGLGEGSMIGEVTFLSGELATATVVAAEDSIVYTMDRAGFARLMQTSHELVFALFTYMLLYQSRMIRGLKADQVKLMSFMSGSHK</sequence>
<keyword evidence="3" id="KW-1185">Reference proteome</keyword>
<dbReference type="SMART" id="SM00100">
    <property type="entry name" value="cNMP"/>
    <property type="match status" value="1"/>
</dbReference>
<dbReference type="CDD" id="cd00038">
    <property type="entry name" value="CAP_ED"/>
    <property type="match status" value="1"/>
</dbReference>
<dbReference type="InterPro" id="IPR014710">
    <property type="entry name" value="RmlC-like_jellyroll"/>
</dbReference>
<evidence type="ECO:0000313" key="2">
    <source>
        <dbReference type="EMBL" id="EAU54335.1"/>
    </source>
</evidence>
<dbReference type="Proteomes" id="UP000005297">
    <property type="component" value="Unassembled WGS sequence"/>
</dbReference>
<comment type="caution">
    <text evidence="2">The sequence shown here is derived from an EMBL/GenBank/DDBJ whole genome shotgun (WGS) entry which is preliminary data.</text>
</comment>